<dbReference type="GO" id="GO:0005829">
    <property type="term" value="C:cytosol"/>
    <property type="evidence" value="ECO:0007669"/>
    <property type="project" value="UniProtKB-SubCell"/>
</dbReference>
<dbReference type="PANTHER" id="PTHR13246">
    <property type="entry name" value="ENDO BETA N-ACETYLGLUCOSAMINIDASE"/>
    <property type="match status" value="1"/>
</dbReference>
<dbReference type="Gene3D" id="2.60.120.260">
    <property type="entry name" value="Galactose-binding domain-like"/>
    <property type="match status" value="1"/>
</dbReference>
<dbReference type="InterPro" id="IPR032979">
    <property type="entry name" value="ENGase"/>
</dbReference>
<gene>
    <name evidence="2" type="ORF">ONZ51_g1697</name>
</gene>
<accession>A0AAD7U389</accession>
<dbReference type="PANTHER" id="PTHR13246:SF1">
    <property type="entry name" value="CYTOSOLIC ENDO-BETA-N-ACETYLGLUCOSAMINIDASE"/>
    <property type="match status" value="1"/>
</dbReference>
<proteinExistence type="predicted"/>
<name>A0AAD7U389_9APHY</name>
<evidence type="ECO:0000259" key="1">
    <source>
        <dbReference type="Pfam" id="PF03644"/>
    </source>
</evidence>
<dbReference type="GO" id="GO:0033925">
    <property type="term" value="F:mannosyl-glycoprotein endo-beta-N-acetylglucosaminidase activity"/>
    <property type="evidence" value="ECO:0007669"/>
    <property type="project" value="UniProtKB-EC"/>
</dbReference>
<evidence type="ECO:0000313" key="3">
    <source>
        <dbReference type="Proteomes" id="UP001215151"/>
    </source>
</evidence>
<dbReference type="Proteomes" id="UP001215151">
    <property type="component" value="Unassembled WGS sequence"/>
</dbReference>
<feature type="domain" description="Cytosolic endo-beta-N-acetylglucosaminidase TIM barrel" evidence="1">
    <location>
        <begin position="77"/>
        <end position="411"/>
    </location>
</feature>
<reference evidence="2" key="1">
    <citation type="submission" date="2022-11" db="EMBL/GenBank/DDBJ databases">
        <title>Genome Sequence of Cubamyces cubensis.</title>
        <authorList>
            <person name="Buettner E."/>
        </authorList>
    </citation>
    <scope>NUCLEOTIDE SEQUENCE</scope>
    <source>
        <strain evidence="2">MPL-01</strain>
    </source>
</reference>
<dbReference type="Gene3D" id="3.20.20.80">
    <property type="entry name" value="Glycosidases"/>
    <property type="match status" value="1"/>
</dbReference>
<dbReference type="AlphaFoldDB" id="A0AAD7U389"/>
<protein>
    <recommendedName>
        <fullName evidence="1">Cytosolic endo-beta-N-acetylglucosaminidase TIM barrel domain-containing protein</fullName>
    </recommendedName>
</protein>
<keyword evidence="3" id="KW-1185">Reference proteome</keyword>
<dbReference type="EMBL" id="JAPEVG010000024">
    <property type="protein sequence ID" value="KAJ8495428.1"/>
    <property type="molecule type" value="Genomic_DNA"/>
</dbReference>
<organism evidence="2 3">
    <name type="scientific">Trametes cubensis</name>
    <dbReference type="NCBI Taxonomy" id="1111947"/>
    <lineage>
        <taxon>Eukaryota</taxon>
        <taxon>Fungi</taxon>
        <taxon>Dikarya</taxon>
        <taxon>Basidiomycota</taxon>
        <taxon>Agaricomycotina</taxon>
        <taxon>Agaricomycetes</taxon>
        <taxon>Polyporales</taxon>
        <taxon>Polyporaceae</taxon>
        <taxon>Trametes</taxon>
    </lineage>
</organism>
<comment type="caution">
    <text evidence="2">The sequence shown here is derived from an EMBL/GenBank/DDBJ whole genome shotgun (WGS) entry which is preliminary data.</text>
</comment>
<evidence type="ECO:0000313" key="2">
    <source>
        <dbReference type="EMBL" id="KAJ8495428.1"/>
    </source>
</evidence>
<sequence>MPLRGSSEHTQLVLDEAPYFKTLTELDHWVCSKTHITSRMRGILPYTPRRATEGSSDTMTRGRLLVCHDYKGGYTESPMSPSYTFNFWGYCDTFIYFAHHRITIPPSGWINAAHRQGVKMLGTLIFEHAESEADCLRLLVGPLPTARTGPAKSNASMTLPVSPHYARVLADLAHRRGFDGYLLNVEVPLRGGVEQTRDLTLWIALLERELKRTVGPHAHVLWYDSVIVDGRLAWQDRLNSVNVPFLLPSTGFFSNYTWPAHYPNATAQYLLSLDQTSFPRSKTLQDLFVGVDVWGRGSHGGGGFGLYKALSHIDPKSLGLSVALFGHAWTWESEQDKPGWSWHSWWEYERKLWLGPAIPGEDVSVPPWEDQPGCEHGPFEPISNFFSCHPPPNPVDLPFFTAFSPGVGWSWFVRGVRVLHTVHGWTDVDKCTSIGDMVFPRPQLAWENGEREEALPGATSTLSMEDAWLGGTSLVISFSIPGSDAEDAFFRCLWLPIQSLSITPGQSYRMSLVMKTTTDGAVDIDVGAAVKSLVAGLDVDFEISPVPAPSNQAPLPGGWSEILVDFRLPIEREDNLDVLSSAGLVVGFACEDPTQAIDLAIHIGALSVYANPASPEHTVADPKVVWADFSPQPPEDKKASGPFVGVLTWGTGLSLGPVPQLTLTSAEDPKPSWILDDNIPGFLYFNVYVHAHPTTVGTAVSPEQATFIGTTGLDGRENRFFIDSACLPPEVVGAKAVRFFVQGVIDRGRVLEWEDCAFVDVYA</sequence>
<dbReference type="Pfam" id="PF03644">
    <property type="entry name" value="Glyco_hydro_85"/>
    <property type="match status" value="1"/>
</dbReference>
<dbReference type="InterPro" id="IPR005201">
    <property type="entry name" value="TIM_ENGase"/>
</dbReference>